<organism evidence="2">
    <name type="scientific">Spodoptera frugiperda</name>
    <name type="common">Fall armyworm</name>
    <dbReference type="NCBI Taxonomy" id="7108"/>
    <lineage>
        <taxon>Eukaryota</taxon>
        <taxon>Metazoa</taxon>
        <taxon>Ecdysozoa</taxon>
        <taxon>Arthropoda</taxon>
        <taxon>Hexapoda</taxon>
        <taxon>Insecta</taxon>
        <taxon>Pterygota</taxon>
        <taxon>Neoptera</taxon>
        <taxon>Endopterygota</taxon>
        <taxon>Lepidoptera</taxon>
        <taxon>Glossata</taxon>
        <taxon>Ditrysia</taxon>
        <taxon>Noctuoidea</taxon>
        <taxon>Noctuidae</taxon>
        <taxon>Amphipyrinae</taxon>
        <taxon>Spodoptera</taxon>
    </lineage>
</organism>
<reference evidence="2" key="1">
    <citation type="submission" date="2016-07" db="EMBL/GenBank/DDBJ databases">
        <authorList>
            <person name="Bretaudeau A."/>
        </authorList>
    </citation>
    <scope>NUCLEOTIDE SEQUENCE</scope>
    <source>
        <strain evidence="2">Rice</strain>
        <tissue evidence="2">Whole body</tissue>
    </source>
</reference>
<evidence type="ECO:0000313" key="2">
    <source>
        <dbReference type="EMBL" id="SOQ56097.1"/>
    </source>
</evidence>
<sequence length="85" mass="9738">MSGQPAAHDNRAQTYAHTDLEQKFVDHTKICSRESNALHVARQPVTQPPCSQNFKVEHYILLCYIMLIKHHTRLVVLGSDIELDQ</sequence>
<dbReference type="EMBL" id="ODYU01010783">
    <property type="protein sequence ID" value="SOQ56097.1"/>
    <property type="molecule type" value="Genomic_DNA"/>
</dbReference>
<dbReference type="AlphaFoldDB" id="A0A2H1WSW1"/>
<accession>A0A2H1WSW1</accession>
<name>A0A2H1WSW1_SPOFR</name>
<evidence type="ECO:0000256" key="1">
    <source>
        <dbReference type="SAM" id="MobiDB-lite"/>
    </source>
</evidence>
<proteinExistence type="predicted"/>
<gene>
    <name evidence="2" type="ORF">SFRICE_024122</name>
</gene>
<protein>
    <submittedName>
        <fullName evidence="2">SFRICE_024122</fullName>
    </submittedName>
</protein>
<feature type="region of interest" description="Disordered" evidence="1">
    <location>
        <begin position="1"/>
        <end position="20"/>
    </location>
</feature>